<feature type="region of interest" description="Disordered" evidence="1">
    <location>
        <begin position="1"/>
        <end position="120"/>
    </location>
</feature>
<comment type="caution">
    <text evidence="2">The sequence shown here is derived from an EMBL/GenBank/DDBJ whole genome shotgun (WGS) entry which is preliminary data.</text>
</comment>
<accession>A0AAD4M030</accession>
<feature type="compositionally biased region" description="Basic and acidic residues" evidence="1">
    <location>
        <begin position="20"/>
        <end position="31"/>
    </location>
</feature>
<gene>
    <name evidence="2" type="ORF">B0F90DRAFT_1820696</name>
</gene>
<evidence type="ECO:0000313" key="3">
    <source>
        <dbReference type="Proteomes" id="UP001203297"/>
    </source>
</evidence>
<organism evidence="2 3">
    <name type="scientific">Multifurca ochricompacta</name>
    <dbReference type="NCBI Taxonomy" id="376703"/>
    <lineage>
        <taxon>Eukaryota</taxon>
        <taxon>Fungi</taxon>
        <taxon>Dikarya</taxon>
        <taxon>Basidiomycota</taxon>
        <taxon>Agaricomycotina</taxon>
        <taxon>Agaricomycetes</taxon>
        <taxon>Russulales</taxon>
        <taxon>Russulaceae</taxon>
        <taxon>Multifurca</taxon>
    </lineage>
</organism>
<keyword evidence="3" id="KW-1185">Reference proteome</keyword>
<evidence type="ECO:0000256" key="1">
    <source>
        <dbReference type="SAM" id="MobiDB-lite"/>
    </source>
</evidence>
<dbReference type="AlphaFoldDB" id="A0AAD4M030"/>
<dbReference type="EMBL" id="WTXG01000062">
    <property type="protein sequence ID" value="KAI0295124.1"/>
    <property type="molecule type" value="Genomic_DNA"/>
</dbReference>
<name>A0AAD4M030_9AGAM</name>
<proteinExistence type="predicted"/>
<protein>
    <submittedName>
        <fullName evidence="2">Uncharacterized protein</fullName>
    </submittedName>
</protein>
<reference evidence="2" key="1">
    <citation type="journal article" date="2022" name="New Phytol.">
        <title>Evolutionary transition to the ectomycorrhizal habit in the genomes of a hyperdiverse lineage of mushroom-forming fungi.</title>
        <authorList>
            <person name="Looney B."/>
            <person name="Miyauchi S."/>
            <person name="Morin E."/>
            <person name="Drula E."/>
            <person name="Courty P.E."/>
            <person name="Kohler A."/>
            <person name="Kuo A."/>
            <person name="LaButti K."/>
            <person name="Pangilinan J."/>
            <person name="Lipzen A."/>
            <person name="Riley R."/>
            <person name="Andreopoulos W."/>
            <person name="He G."/>
            <person name="Johnson J."/>
            <person name="Nolan M."/>
            <person name="Tritt A."/>
            <person name="Barry K.W."/>
            <person name="Grigoriev I.V."/>
            <person name="Nagy L.G."/>
            <person name="Hibbett D."/>
            <person name="Henrissat B."/>
            <person name="Matheny P.B."/>
            <person name="Labbe J."/>
            <person name="Martin F.M."/>
        </authorList>
    </citation>
    <scope>NUCLEOTIDE SEQUENCE</scope>
    <source>
        <strain evidence="2">BPL690</strain>
    </source>
</reference>
<evidence type="ECO:0000313" key="2">
    <source>
        <dbReference type="EMBL" id="KAI0295124.1"/>
    </source>
</evidence>
<sequence length="725" mass="82042">MPVTTRRQSRSLPQPNPIDGSEREQSEDRLLEIPQEGDEDDPMDGSLAELTSSDDDDDEYEYRSDVLDSEVSEEGSDGEESDNNEFDNHFEVTLPAAKRRKLAKAEEKPRAKPKRSGLGRSVQGRLQNMLSLPLDVLFVVCWHILGTGAHGSPEPRPHEQNLRQVLMSRKSMSVWIAVRRNAGATMVPEPPEDMSEPAWVQLLFGPAVCSSCSAKNVHRVDFALRRRLCNICRKRNLVFSIKFRVQCPGLKESVMDLLPYTRIGGWAHGHISNSRFYWKSDLYEMGNKLSRLEEDIEAGKPGAKKRLKQVSIFQSTRVALTRHQGCAEFEKWVKTEVEAQSHEAYERRMQRREALKNRIIAAGYDIADINYIGIHCVPGSNVDKVLTDDTWRRIRVKVETTLSAAREARLLAVRRIRESEYKNKAEEYYSHVLRQVLPVQRLYLPALSQASELSCFRDLLDLDRDVQPDEWGHAADQLAQSLSEWMSDHRDRYAGLLPTQGTQVKAMEVIFLSNLSIDQRRHGAMLNFAGQLDLVTSVFCAAATNAILIGRDACHAWKLGQRLEFCARGAEATYALLRELELDSASTTVPTLDQLDKYFICASCPLDVARRHSWRSCVLHFVEASDADHAHPQWQIVSPDGVASSLTRRERERSSGAVQYSPPRFESWLCNHCSDYLAPSPPTRFGSCVMMGSKREAVQHVQTEHNIDNPAVDADIFSYSMFAGI</sequence>
<feature type="compositionally biased region" description="Acidic residues" evidence="1">
    <location>
        <begin position="67"/>
        <end position="85"/>
    </location>
</feature>
<dbReference type="Proteomes" id="UP001203297">
    <property type="component" value="Unassembled WGS sequence"/>
</dbReference>